<dbReference type="Proteomes" id="UP001152795">
    <property type="component" value="Unassembled WGS sequence"/>
</dbReference>
<name>A0A6S7KW33_PARCT</name>
<dbReference type="Gene3D" id="3.30.420.10">
    <property type="entry name" value="Ribonuclease H-like superfamily/Ribonuclease H"/>
    <property type="match status" value="1"/>
</dbReference>
<reference evidence="1" key="1">
    <citation type="submission" date="2020-04" db="EMBL/GenBank/DDBJ databases">
        <authorList>
            <person name="Alioto T."/>
            <person name="Alioto T."/>
            <person name="Gomez Garrido J."/>
        </authorList>
    </citation>
    <scope>NUCLEOTIDE SEQUENCE</scope>
    <source>
        <strain evidence="1">A484AB</strain>
    </source>
</reference>
<dbReference type="EMBL" id="CACRXK020017120">
    <property type="protein sequence ID" value="CAB4030762.1"/>
    <property type="molecule type" value="Genomic_DNA"/>
</dbReference>
<dbReference type="GO" id="GO:0003676">
    <property type="term" value="F:nucleic acid binding"/>
    <property type="evidence" value="ECO:0007669"/>
    <property type="project" value="InterPro"/>
</dbReference>
<dbReference type="AlphaFoldDB" id="A0A6S7KW33"/>
<organism evidence="1 2">
    <name type="scientific">Paramuricea clavata</name>
    <name type="common">Red gorgonian</name>
    <name type="synonym">Violescent sea-whip</name>
    <dbReference type="NCBI Taxonomy" id="317549"/>
    <lineage>
        <taxon>Eukaryota</taxon>
        <taxon>Metazoa</taxon>
        <taxon>Cnidaria</taxon>
        <taxon>Anthozoa</taxon>
        <taxon>Octocorallia</taxon>
        <taxon>Malacalcyonacea</taxon>
        <taxon>Plexauridae</taxon>
        <taxon>Paramuricea</taxon>
    </lineage>
</organism>
<accession>A0A6S7KW33</accession>
<keyword evidence="2" id="KW-1185">Reference proteome</keyword>
<sequence>HTSCENANIYNYVDLVNATVGAKTKLYEEMSSEIIKLKEEVQELTEGKKFHEDEKVLFLLDKFCVSDEIYHELMLVSEELPRSYLIKQLRSNLNKTYHFLKHCVTFDLILLSGAKPLTRVWAPQEIGVAHNTVSKVWRDFCQRRRINLLPKGGDHSRKLSDELSSRNFYPDPAKIKFFDEAGVKIPEIGTRLYGSAPVGERPAIAVGDIVVMDNLAVHHFDGGEVLENFLAEMGVELLFIQTYSPDLNPI</sequence>
<evidence type="ECO:0000313" key="2">
    <source>
        <dbReference type="Proteomes" id="UP001152795"/>
    </source>
</evidence>
<protein>
    <submittedName>
        <fullName evidence="1">Uncharacterized protein</fullName>
    </submittedName>
</protein>
<dbReference type="InterPro" id="IPR036397">
    <property type="entry name" value="RNaseH_sf"/>
</dbReference>
<evidence type="ECO:0000313" key="1">
    <source>
        <dbReference type="EMBL" id="CAB4030762.1"/>
    </source>
</evidence>
<gene>
    <name evidence="1" type="ORF">PACLA_8A012988</name>
</gene>
<comment type="caution">
    <text evidence="1">The sequence shown here is derived from an EMBL/GenBank/DDBJ whole genome shotgun (WGS) entry which is preliminary data.</text>
</comment>
<feature type="non-terminal residue" evidence="1">
    <location>
        <position position="1"/>
    </location>
</feature>
<proteinExistence type="predicted"/>